<dbReference type="EMBL" id="JAUNZN010000008">
    <property type="protein sequence ID" value="KAK4817568.1"/>
    <property type="molecule type" value="Genomic_DNA"/>
</dbReference>
<organism evidence="2 3">
    <name type="scientific">Mycteria americana</name>
    <name type="common">Wood stork</name>
    <dbReference type="NCBI Taxonomy" id="33587"/>
    <lineage>
        <taxon>Eukaryota</taxon>
        <taxon>Metazoa</taxon>
        <taxon>Chordata</taxon>
        <taxon>Craniata</taxon>
        <taxon>Vertebrata</taxon>
        <taxon>Euteleostomi</taxon>
        <taxon>Archelosauria</taxon>
        <taxon>Archosauria</taxon>
        <taxon>Dinosauria</taxon>
        <taxon>Saurischia</taxon>
        <taxon>Theropoda</taxon>
        <taxon>Coelurosauria</taxon>
        <taxon>Aves</taxon>
        <taxon>Neognathae</taxon>
        <taxon>Neoaves</taxon>
        <taxon>Aequornithes</taxon>
        <taxon>Ciconiiformes</taxon>
        <taxon>Ciconiidae</taxon>
        <taxon>Mycteria</taxon>
    </lineage>
</organism>
<gene>
    <name evidence="2" type="ORF">QYF61_020234</name>
</gene>
<comment type="caution">
    <text evidence="2">The sequence shown here is derived from an EMBL/GenBank/DDBJ whole genome shotgun (WGS) entry which is preliminary data.</text>
</comment>
<evidence type="ECO:0000313" key="3">
    <source>
        <dbReference type="Proteomes" id="UP001333110"/>
    </source>
</evidence>
<protein>
    <submittedName>
        <fullName evidence="2">Uncharacterized protein</fullName>
    </submittedName>
</protein>
<feature type="compositionally biased region" description="Low complexity" evidence="1">
    <location>
        <begin position="67"/>
        <end position="80"/>
    </location>
</feature>
<evidence type="ECO:0000256" key="1">
    <source>
        <dbReference type="SAM" id="MobiDB-lite"/>
    </source>
</evidence>
<name>A0AAN7NV00_MYCAM</name>
<keyword evidence="3" id="KW-1185">Reference proteome</keyword>
<proteinExistence type="predicted"/>
<feature type="region of interest" description="Disordered" evidence="1">
    <location>
        <begin position="48"/>
        <end position="80"/>
    </location>
</feature>
<dbReference type="AlphaFoldDB" id="A0AAN7NV00"/>
<accession>A0AAN7NV00</accession>
<sequence>MKKIWVKKRFQKTGHSRRFGRFTHGALSYQDPAPPHCPECAGMGSGPTAMPQGAASRGWAGMGCSSPAPKQGPGQLGAPGAPHEAKLLLAPQLWFLGGCQAVVAGLESLVRWQRTGQLAVCQAAEGQLGVEGSSVAPHRAVAVQWRGAMVGQETCSVPQGSVGAACEGSGSDGEKRLALPGCTALAFLGQDVRVALIRSGCILPVGRLSLMLYPEHPCFINQGHAMGHGHIKQHLQPVG</sequence>
<dbReference type="Proteomes" id="UP001333110">
    <property type="component" value="Unassembled WGS sequence"/>
</dbReference>
<evidence type="ECO:0000313" key="2">
    <source>
        <dbReference type="EMBL" id="KAK4817568.1"/>
    </source>
</evidence>
<reference evidence="2 3" key="1">
    <citation type="journal article" date="2023" name="J. Hered.">
        <title>Chromosome-level genome of the wood stork (Mycteria americana) provides insight into avian chromosome evolution.</title>
        <authorList>
            <person name="Flamio R. Jr."/>
            <person name="Ramstad K.M."/>
        </authorList>
    </citation>
    <scope>NUCLEOTIDE SEQUENCE [LARGE SCALE GENOMIC DNA]</scope>
    <source>
        <strain evidence="2">JAX WOST 10</strain>
    </source>
</reference>